<evidence type="ECO:0000259" key="4">
    <source>
        <dbReference type="PROSITE" id="PS51371"/>
    </source>
</evidence>
<dbReference type="STRING" id="109895.A0A507DVW7"/>
<dbReference type="Proteomes" id="UP000318582">
    <property type="component" value="Unassembled WGS sequence"/>
</dbReference>
<keyword evidence="2 3" id="KW-0129">CBS domain</keyword>
<dbReference type="SMART" id="SM00116">
    <property type="entry name" value="CBS"/>
    <property type="match status" value="3"/>
</dbReference>
<accession>A0A507DVW7</accession>
<dbReference type="AlphaFoldDB" id="A0A507DVW7"/>
<dbReference type="Gene3D" id="3.10.580.10">
    <property type="entry name" value="CBS-domain"/>
    <property type="match status" value="2"/>
</dbReference>
<dbReference type="CDD" id="cd02205">
    <property type="entry name" value="CBS_pair_SF"/>
    <property type="match status" value="1"/>
</dbReference>
<keyword evidence="1" id="KW-0677">Repeat</keyword>
<sequence length="396" mass="43218">MSSLSDPLVQNAIAQVYEKLTTIPISAVLKHRRERRGGASYVPSLISVPEDARVGEIMLLLKNEGILALPVYRNIEGQDVGRQYTGIVSIYDILAFTVFQRLFDSAEGSSADVEKLKGVVEAMLEDQEQYFGTPIKELVGKSYESQESWSLNSSMPLSNLLQLFTSGLYHRALIIDDEALRAETGGQDDGPAPTCPPEGSFTTMLTQSDLLNFLADCKDIPAEAMTRILSVPSSEVDSLAARRNQEGSSSAANNQTALKKSRVVTVPDSSNALQAFRDMYVNRVSAVAVIDKEGGLAANLSASDLRGLSSSNLACLFDNVYTFLEIDTHRRADQVKADQLKFVEPDAPMHKAAAMMRDSRIHRVWIADDGDKPVGVVTLSDFLSVFAPHGKIAKEE</sequence>
<reference evidence="5 6" key="1">
    <citation type="journal article" date="2019" name="Sci. Rep.">
        <title>Comparative genomics of chytrid fungi reveal insights into the obligate biotrophic and pathogenic lifestyle of Synchytrium endobioticum.</title>
        <authorList>
            <person name="van de Vossenberg B.T.L.H."/>
            <person name="Warris S."/>
            <person name="Nguyen H.D.T."/>
            <person name="van Gent-Pelzer M.P.E."/>
            <person name="Joly D.L."/>
            <person name="van de Geest H.C."/>
            <person name="Bonants P.J.M."/>
            <person name="Smith D.S."/>
            <person name="Levesque C.A."/>
            <person name="van der Lee T.A.J."/>
        </authorList>
    </citation>
    <scope>NUCLEOTIDE SEQUENCE [LARGE SCALE GENOMIC DNA]</scope>
    <source>
        <strain evidence="5 6">CBS 809.83</strain>
    </source>
</reference>
<dbReference type="InterPro" id="IPR050511">
    <property type="entry name" value="AMPK_gamma/SDS23_families"/>
</dbReference>
<proteinExistence type="predicted"/>
<organism evidence="5 6">
    <name type="scientific">Powellomyces hirtus</name>
    <dbReference type="NCBI Taxonomy" id="109895"/>
    <lineage>
        <taxon>Eukaryota</taxon>
        <taxon>Fungi</taxon>
        <taxon>Fungi incertae sedis</taxon>
        <taxon>Chytridiomycota</taxon>
        <taxon>Chytridiomycota incertae sedis</taxon>
        <taxon>Chytridiomycetes</taxon>
        <taxon>Spizellomycetales</taxon>
        <taxon>Powellomycetaceae</taxon>
        <taxon>Powellomyces</taxon>
    </lineage>
</organism>
<dbReference type="PANTHER" id="PTHR13780:SF128">
    <property type="entry name" value="CBS DOMAIN-CONTAINING PROTEIN"/>
    <property type="match status" value="1"/>
</dbReference>
<feature type="domain" description="CBS" evidence="4">
    <location>
        <begin position="41"/>
        <end position="105"/>
    </location>
</feature>
<dbReference type="PANTHER" id="PTHR13780">
    <property type="entry name" value="AMP-ACTIVATED PROTEIN KINASE, GAMMA REGULATORY SUBUNIT"/>
    <property type="match status" value="1"/>
</dbReference>
<keyword evidence="6" id="KW-1185">Reference proteome</keyword>
<protein>
    <recommendedName>
        <fullName evidence="4">CBS domain-containing protein</fullName>
    </recommendedName>
</protein>
<evidence type="ECO:0000313" key="5">
    <source>
        <dbReference type="EMBL" id="TPX55873.1"/>
    </source>
</evidence>
<name>A0A507DVW7_9FUNG</name>
<dbReference type="InterPro" id="IPR000644">
    <property type="entry name" value="CBS_dom"/>
</dbReference>
<evidence type="ECO:0000256" key="1">
    <source>
        <dbReference type="ARBA" id="ARBA00022737"/>
    </source>
</evidence>
<evidence type="ECO:0000256" key="2">
    <source>
        <dbReference type="ARBA" id="ARBA00023122"/>
    </source>
</evidence>
<dbReference type="EMBL" id="QEAQ01000092">
    <property type="protein sequence ID" value="TPX55873.1"/>
    <property type="molecule type" value="Genomic_DNA"/>
</dbReference>
<dbReference type="PROSITE" id="PS51371">
    <property type="entry name" value="CBS"/>
    <property type="match status" value="2"/>
</dbReference>
<evidence type="ECO:0000313" key="6">
    <source>
        <dbReference type="Proteomes" id="UP000318582"/>
    </source>
</evidence>
<dbReference type="Pfam" id="PF00571">
    <property type="entry name" value="CBS"/>
    <property type="match status" value="3"/>
</dbReference>
<feature type="domain" description="CBS" evidence="4">
    <location>
        <begin position="334"/>
        <end position="395"/>
    </location>
</feature>
<dbReference type="SUPFAM" id="SSF54631">
    <property type="entry name" value="CBS-domain pair"/>
    <property type="match status" value="2"/>
</dbReference>
<gene>
    <name evidence="5" type="ORF">PhCBS80983_g04939</name>
</gene>
<comment type="caution">
    <text evidence="5">The sequence shown here is derived from an EMBL/GenBank/DDBJ whole genome shotgun (WGS) entry which is preliminary data.</text>
</comment>
<evidence type="ECO:0000256" key="3">
    <source>
        <dbReference type="PROSITE-ProRule" id="PRU00703"/>
    </source>
</evidence>
<dbReference type="InterPro" id="IPR046342">
    <property type="entry name" value="CBS_dom_sf"/>
</dbReference>